<dbReference type="InterPro" id="IPR010852">
    <property type="entry name" value="ABATE"/>
</dbReference>
<dbReference type="PANTHER" id="PTHR35525">
    <property type="entry name" value="BLL6575 PROTEIN"/>
    <property type="match status" value="1"/>
</dbReference>
<evidence type="ECO:0000313" key="3">
    <source>
        <dbReference type="Proteomes" id="UP000662747"/>
    </source>
</evidence>
<dbReference type="Proteomes" id="UP000662747">
    <property type="component" value="Chromosome"/>
</dbReference>
<dbReference type="Pfam" id="PF07336">
    <property type="entry name" value="ABATE"/>
    <property type="match status" value="1"/>
</dbReference>
<protein>
    <submittedName>
        <fullName evidence="2">CGNR zinc finger domain-containing protein</fullName>
    </submittedName>
</protein>
<dbReference type="Gene3D" id="1.10.3300.10">
    <property type="entry name" value="Jann2411-like domain"/>
    <property type="match status" value="1"/>
</dbReference>
<dbReference type="InterPro" id="IPR023286">
    <property type="entry name" value="ABATE_dom_sf"/>
</dbReference>
<sequence length="186" mass="20103">MASPHSAELPSDVALLRDFVNTLDVEKMLDDVPTPEALAGWFRSQELLSPADTVSPEAFTAAIQAREALRAVLLSHNGEPLAPAELRTLERVAAASPLTVGFGSSGVTLRPAAQGGWKALGSLFAAMATAQRDGRWERLKLCPAGDCQSAFYDTSKNRSGRWCSMRICGNRMKTQRFRTGAARQAR</sequence>
<accession>A0ABX7NN19</accession>
<dbReference type="EMBL" id="CP071090">
    <property type="protein sequence ID" value="QSQ18922.1"/>
    <property type="molecule type" value="Genomic_DNA"/>
</dbReference>
<name>A0ABX7NN19_9BACT</name>
<gene>
    <name evidence="2" type="ORF">JY651_26580</name>
</gene>
<dbReference type="InterPro" id="IPR021005">
    <property type="entry name" value="Znf_CGNR"/>
</dbReference>
<evidence type="ECO:0000259" key="1">
    <source>
        <dbReference type="Pfam" id="PF11706"/>
    </source>
</evidence>
<feature type="domain" description="Zinc finger CGNR" evidence="1">
    <location>
        <begin position="138"/>
        <end position="178"/>
    </location>
</feature>
<reference evidence="2 3" key="1">
    <citation type="submission" date="2021-02" db="EMBL/GenBank/DDBJ databases">
        <title>De Novo genome assembly of isolated myxobacteria.</title>
        <authorList>
            <person name="Stevens D.C."/>
        </authorList>
    </citation>
    <scope>NUCLEOTIDE SEQUENCE [LARGE SCALE GENOMIC DNA]</scope>
    <source>
        <strain evidence="3">SCPEA02</strain>
    </source>
</reference>
<keyword evidence="3" id="KW-1185">Reference proteome</keyword>
<dbReference type="Pfam" id="PF11706">
    <property type="entry name" value="zf-CGNR"/>
    <property type="match status" value="1"/>
</dbReference>
<evidence type="ECO:0000313" key="2">
    <source>
        <dbReference type="EMBL" id="QSQ18922.1"/>
    </source>
</evidence>
<proteinExistence type="predicted"/>
<dbReference type="RefSeq" id="WP_206720510.1">
    <property type="nucleotide sequence ID" value="NZ_CP071090.1"/>
</dbReference>
<dbReference type="PANTHER" id="PTHR35525:SF3">
    <property type="entry name" value="BLL6575 PROTEIN"/>
    <property type="match status" value="1"/>
</dbReference>
<dbReference type="SUPFAM" id="SSF160904">
    <property type="entry name" value="Jann2411-like"/>
    <property type="match status" value="1"/>
</dbReference>
<organism evidence="2 3">
    <name type="scientific">Pyxidicoccus parkwayensis</name>
    <dbReference type="NCBI Taxonomy" id="2813578"/>
    <lineage>
        <taxon>Bacteria</taxon>
        <taxon>Pseudomonadati</taxon>
        <taxon>Myxococcota</taxon>
        <taxon>Myxococcia</taxon>
        <taxon>Myxococcales</taxon>
        <taxon>Cystobacterineae</taxon>
        <taxon>Myxococcaceae</taxon>
        <taxon>Pyxidicoccus</taxon>
    </lineage>
</organism>